<proteinExistence type="predicted"/>
<dbReference type="EMBL" id="JARRAG010000001">
    <property type="protein sequence ID" value="MDG3003942.1"/>
    <property type="molecule type" value="Genomic_DNA"/>
</dbReference>
<dbReference type="Pfam" id="PF01261">
    <property type="entry name" value="AP_endonuc_2"/>
    <property type="match status" value="1"/>
</dbReference>
<gene>
    <name evidence="3" type="ORF">PZE19_09175</name>
</gene>
<organism evidence="3 4">
    <name type="scientific">Paludisphaera mucosa</name>
    <dbReference type="NCBI Taxonomy" id="3030827"/>
    <lineage>
        <taxon>Bacteria</taxon>
        <taxon>Pseudomonadati</taxon>
        <taxon>Planctomycetota</taxon>
        <taxon>Planctomycetia</taxon>
        <taxon>Isosphaerales</taxon>
        <taxon>Isosphaeraceae</taxon>
        <taxon>Paludisphaera</taxon>
    </lineage>
</organism>
<dbReference type="RefSeq" id="WP_277860286.1">
    <property type="nucleotide sequence ID" value="NZ_JARRAG010000001.1"/>
</dbReference>
<dbReference type="GO" id="GO:0016853">
    <property type="term" value="F:isomerase activity"/>
    <property type="evidence" value="ECO:0007669"/>
    <property type="project" value="UniProtKB-KW"/>
</dbReference>
<dbReference type="InterPro" id="IPR006311">
    <property type="entry name" value="TAT_signal"/>
</dbReference>
<keyword evidence="1" id="KW-0732">Signal</keyword>
<dbReference type="InterPro" id="IPR050312">
    <property type="entry name" value="IolE/XylAMocC-like"/>
</dbReference>
<dbReference type="SUPFAM" id="SSF51658">
    <property type="entry name" value="Xylose isomerase-like"/>
    <property type="match status" value="1"/>
</dbReference>
<feature type="chain" id="PRO_5047098694" evidence="1">
    <location>
        <begin position="31"/>
        <end position="300"/>
    </location>
</feature>
<reference evidence="3 4" key="1">
    <citation type="submission" date="2023-03" db="EMBL/GenBank/DDBJ databases">
        <title>Paludisphaera mucosa sp. nov. a novel planctomycete from northern fen.</title>
        <authorList>
            <person name="Ivanova A."/>
        </authorList>
    </citation>
    <scope>NUCLEOTIDE SEQUENCE [LARGE SCALE GENOMIC DNA]</scope>
    <source>
        <strain evidence="3 4">Pla2</strain>
    </source>
</reference>
<dbReference type="Proteomes" id="UP001216907">
    <property type="component" value="Unassembled WGS sequence"/>
</dbReference>
<dbReference type="PANTHER" id="PTHR12110:SF53">
    <property type="entry name" value="BLR5974 PROTEIN"/>
    <property type="match status" value="1"/>
</dbReference>
<evidence type="ECO:0000313" key="3">
    <source>
        <dbReference type="EMBL" id="MDG3003942.1"/>
    </source>
</evidence>
<name>A0ABT6F8N4_9BACT</name>
<protein>
    <submittedName>
        <fullName evidence="3">Sugar phosphate isomerase/epimerase</fullName>
    </submittedName>
</protein>
<accession>A0ABT6F8N4</accession>
<keyword evidence="3" id="KW-0413">Isomerase</keyword>
<dbReference type="InterPro" id="IPR013022">
    <property type="entry name" value="Xyl_isomerase-like_TIM-brl"/>
</dbReference>
<dbReference type="InterPro" id="IPR036237">
    <property type="entry name" value="Xyl_isomerase-like_sf"/>
</dbReference>
<sequence length="300" mass="32614">MNAHRRGFLRSSLLAAAAAPALLRPSTALAIPPIVRKRPSHLKLSVAAYSYRQLLTAKPPQMDMFGFVDLAGHLGFDAVEPTSYYFPADADEAYFARFKRHAFLEGLDVSGTAIGNNFCVPSGEKRDEQLGLAKKWIDRAAFIGAPVIRFFAGNVPKDAAEEAAFGWVVECFNEVLPYAASKGIVLALENHGGITATPEQLLKFVAAIDHPSFGINLDTANFKGEDPYADIAQLAPYAVNVQVKTEIHRAGGKTEEADLGKIVDILRASLYAGYVVIEYEAKEDVLSAMPRYAAKLRSLI</sequence>
<evidence type="ECO:0000256" key="1">
    <source>
        <dbReference type="SAM" id="SignalP"/>
    </source>
</evidence>
<evidence type="ECO:0000313" key="4">
    <source>
        <dbReference type="Proteomes" id="UP001216907"/>
    </source>
</evidence>
<feature type="signal peptide" evidence="1">
    <location>
        <begin position="1"/>
        <end position="30"/>
    </location>
</feature>
<feature type="domain" description="Xylose isomerase-like TIM barrel" evidence="2">
    <location>
        <begin position="69"/>
        <end position="284"/>
    </location>
</feature>
<evidence type="ECO:0000259" key="2">
    <source>
        <dbReference type="Pfam" id="PF01261"/>
    </source>
</evidence>
<dbReference type="PANTHER" id="PTHR12110">
    <property type="entry name" value="HYDROXYPYRUVATE ISOMERASE"/>
    <property type="match status" value="1"/>
</dbReference>
<dbReference type="PROSITE" id="PS51318">
    <property type="entry name" value="TAT"/>
    <property type="match status" value="1"/>
</dbReference>
<comment type="caution">
    <text evidence="3">The sequence shown here is derived from an EMBL/GenBank/DDBJ whole genome shotgun (WGS) entry which is preliminary data.</text>
</comment>
<keyword evidence="4" id="KW-1185">Reference proteome</keyword>
<dbReference type="Gene3D" id="3.20.20.150">
    <property type="entry name" value="Divalent-metal-dependent TIM barrel enzymes"/>
    <property type="match status" value="1"/>
</dbReference>